<dbReference type="EMBL" id="CP016359">
    <property type="protein sequence ID" value="APU68259.1"/>
    <property type="molecule type" value="Genomic_DNA"/>
</dbReference>
<keyword evidence="2" id="KW-1185">Reference proteome</keyword>
<dbReference type="STRING" id="1229726.GRFL_1535"/>
<dbReference type="OrthoDB" id="953239at2"/>
<accession>A0A1L7I3R0</accession>
<protein>
    <submittedName>
        <fullName evidence="1">Uncharacterized protein</fullName>
    </submittedName>
</protein>
<dbReference type="RefSeq" id="WP_083644053.1">
    <property type="nucleotide sequence ID" value="NZ_AMRU01000001.1"/>
</dbReference>
<evidence type="ECO:0000313" key="2">
    <source>
        <dbReference type="Proteomes" id="UP000186230"/>
    </source>
</evidence>
<dbReference type="AlphaFoldDB" id="A0A1L7I3R0"/>
<name>A0A1L7I3R0_9FLAO</name>
<proteinExistence type="predicted"/>
<gene>
    <name evidence="1" type="ORF">GRFL_1535</name>
</gene>
<dbReference type="KEGG" id="gfl:GRFL_1535"/>
<dbReference type="Proteomes" id="UP000186230">
    <property type="component" value="Chromosome"/>
</dbReference>
<sequence>MKKDISIPEVADVYVAAVQEYNEDFRTDDWNVYLINDSNQELEMVLIVSKGFDKKTETSVMRHKMQLLPAKSFAKIEFLQEDVLKLNNEFRVSYFQNSQMFDKKFLFKKGSIRKNAEKKLPVIPNKGILAK</sequence>
<reference evidence="1 2" key="1">
    <citation type="submission" date="2016-07" db="EMBL/GenBank/DDBJ databases">
        <title>Multi-omics approach to identify versatile polysaccharide utilization systems of a marine flavobacterium Gramella flava.</title>
        <authorList>
            <person name="Tang K."/>
        </authorList>
    </citation>
    <scope>NUCLEOTIDE SEQUENCE [LARGE SCALE GENOMIC DNA]</scope>
    <source>
        <strain evidence="1 2">JLT2011</strain>
    </source>
</reference>
<evidence type="ECO:0000313" key="1">
    <source>
        <dbReference type="EMBL" id="APU68259.1"/>
    </source>
</evidence>
<organism evidence="1 2">
    <name type="scientific">Christiangramia flava JLT2011</name>
    <dbReference type="NCBI Taxonomy" id="1229726"/>
    <lineage>
        <taxon>Bacteria</taxon>
        <taxon>Pseudomonadati</taxon>
        <taxon>Bacteroidota</taxon>
        <taxon>Flavobacteriia</taxon>
        <taxon>Flavobacteriales</taxon>
        <taxon>Flavobacteriaceae</taxon>
        <taxon>Christiangramia</taxon>
    </lineage>
</organism>